<feature type="domain" description="ERAP1-like C-terminal" evidence="27">
    <location>
        <begin position="559"/>
        <end position="873"/>
    </location>
</feature>
<dbReference type="GO" id="GO:0006508">
    <property type="term" value="P:proteolysis"/>
    <property type="evidence" value="ECO:0007669"/>
    <property type="project" value="UniProtKB-KW"/>
</dbReference>
<comment type="subcellular location">
    <subcellularLocation>
        <location evidence="3">Cell membrane</location>
        <topology evidence="3">Lipid-anchor</topology>
        <topology evidence="3">GPI-anchor</topology>
    </subcellularLocation>
    <subcellularLocation>
        <location evidence="2">Membrane</location>
        <topology evidence="2">Single-pass type II membrane protein</topology>
    </subcellularLocation>
</comment>
<comment type="similarity">
    <text evidence="4 24">Belongs to the peptidase M1 family.</text>
</comment>
<dbReference type="Pfam" id="PF17900">
    <property type="entry name" value="Peptidase_M1_N"/>
    <property type="match status" value="1"/>
</dbReference>
<dbReference type="RefSeq" id="XP_003487331.2">
    <property type="nucleotide sequence ID" value="XM_003487283.4"/>
</dbReference>
<reference evidence="30" key="1">
    <citation type="submission" date="2025-08" db="UniProtKB">
        <authorList>
            <consortium name="RefSeq"/>
        </authorList>
    </citation>
    <scope>IDENTIFICATION</scope>
</reference>
<dbReference type="GO" id="GO:0005737">
    <property type="term" value="C:cytoplasm"/>
    <property type="evidence" value="ECO:0007669"/>
    <property type="project" value="TreeGrafter"/>
</dbReference>
<keyword evidence="12 24" id="KW-0378">Hydrolase</keyword>
<keyword evidence="19" id="KW-0325">Glycoprotein</keyword>
<dbReference type="InterPro" id="IPR001930">
    <property type="entry name" value="Peptidase_M1"/>
</dbReference>
<dbReference type="FunFam" id="1.25.50.20:FF:000001">
    <property type="entry name" value="Aminopeptidase"/>
    <property type="match status" value="1"/>
</dbReference>
<evidence type="ECO:0000256" key="22">
    <source>
        <dbReference type="PIRSR" id="PIRSR634016-3"/>
    </source>
</evidence>
<evidence type="ECO:0000256" key="18">
    <source>
        <dbReference type="ARBA" id="ARBA00023157"/>
    </source>
</evidence>
<evidence type="ECO:0000256" key="3">
    <source>
        <dbReference type="ARBA" id="ARBA00004609"/>
    </source>
</evidence>
<feature type="binding site" evidence="22">
    <location>
        <position position="334"/>
    </location>
    <ligand>
        <name>Zn(2+)</name>
        <dbReference type="ChEBI" id="CHEBI:29105"/>
        <note>catalytic</note>
    </ligand>
</feature>
<feature type="site" description="Transition state stabilizer" evidence="23">
    <location>
        <position position="421"/>
    </location>
</feature>
<proteinExistence type="inferred from homology"/>
<evidence type="ECO:0000256" key="7">
    <source>
        <dbReference type="ARBA" id="ARBA00022622"/>
    </source>
</evidence>
<dbReference type="GO" id="GO:0016285">
    <property type="term" value="F:alanyl aminopeptidase activity"/>
    <property type="evidence" value="ECO:0007669"/>
    <property type="project" value="UniProtKB-EC"/>
</dbReference>
<dbReference type="InterPro" id="IPR045357">
    <property type="entry name" value="Aminopeptidase_N-like_N"/>
</dbReference>
<dbReference type="OrthoDB" id="8195378at2759"/>
<dbReference type="Gene3D" id="1.25.50.20">
    <property type="match status" value="1"/>
</dbReference>
<keyword evidence="6" id="KW-1003">Cell membrane</keyword>
<name>A0A6P3DNL0_BOMIM</name>
<evidence type="ECO:0000256" key="8">
    <source>
        <dbReference type="ARBA" id="ARBA00022670"/>
    </source>
</evidence>
<feature type="domain" description="Peptidase M1 membrane alanine aminopeptidase" evidence="26">
    <location>
        <begin position="260"/>
        <end position="483"/>
    </location>
</feature>
<dbReference type="FunFam" id="1.10.390.10:FF:000013">
    <property type="entry name" value="Aminopeptidase N"/>
    <property type="match status" value="1"/>
</dbReference>
<dbReference type="InterPro" id="IPR034016">
    <property type="entry name" value="M1_APN-typ"/>
</dbReference>
<dbReference type="Pfam" id="PF11838">
    <property type="entry name" value="ERAP1_C"/>
    <property type="match status" value="1"/>
</dbReference>
<keyword evidence="20" id="KW-0449">Lipoprotein</keyword>
<dbReference type="GO" id="GO:0042277">
    <property type="term" value="F:peptide binding"/>
    <property type="evidence" value="ECO:0007669"/>
    <property type="project" value="TreeGrafter"/>
</dbReference>
<keyword evidence="11 25" id="KW-0732">Signal</keyword>
<dbReference type="KEGG" id="bim:100741130"/>
<keyword evidence="14" id="KW-0735">Signal-anchor</keyword>
<evidence type="ECO:0000256" key="23">
    <source>
        <dbReference type="PIRSR" id="PIRSR634016-4"/>
    </source>
</evidence>
<evidence type="ECO:0000259" key="28">
    <source>
        <dbReference type="Pfam" id="PF17900"/>
    </source>
</evidence>
<dbReference type="AlphaFoldDB" id="A0A6P3DNL0"/>
<dbReference type="Pfam" id="PF01433">
    <property type="entry name" value="Peptidase_M1"/>
    <property type="match status" value="1"/>
</dbReference>
<dbReference type="GO" id="GO:0008270">
    <property type="term" value="F:zinc ion binding"/>
    <property type="evidence" value="ECO:0007669"/>
    <property type="project" value="UniProtKB-UniRule"/>
</dbReference>
<dbReference type="GO" id="GO:0098552">
    <property type="term" value="C:side of membrane"/>
    <property type="evidence" value="ECO:0007669"/>
    <property type="project" value="UniProtKB-KW"/>
</dbReference>
<evidence type="ECO:0000259" key="26">
    <source>
        <dbReference type="Pfam" id="PF01433"/>
    </source>
</evidence>
<dbReference type="PANTHER" id="PTHR11533:SF290">
    <property type="entry name" value="AMINOPEPTIDASE"/>
    <property type="match status" value="1"/>
</dbReference>
<dbReference type="InterPro" id="IPR042097">
    <property type="entry name" value="Aminopeptidase_N-like_N_sf"/>
</dbReference>
<evidence type="ECO:0000313" key="30">
    <source>
        <dbReference type="RefSeq" id="XP_003487331.2"/>
    </source>
</evidence>
<evidence type="ECO:0000256" key="6">
    <source>
        <dbReference type="ARBA" id="ARBA00022475"/>
    </source>
</evidence>
<evidence type="ECO:0000256" key="1">
    <source>
        <dbReference type="ARBA" id="ARBA00000098"/>
    </source>
</evidence>
<evidence type="ECO:0000256" key="5">
    <source>
        <dbReference type="ARBA" id="ARBA00022438"/>
    </source>
</evidence>
<dbReference type="GO" id="GO:0005886">
    <property type="term" value="C:plasma membrane"/>
    <property type="evidence" value="ECO:0007669"/>
    <property type="project" value="UniProtKB-SubCell"/>
</dbReference>
<dbReference type="PANTHER" id="PTHR11533">
    <property type="entry name" value="PROTEASE M1 ZINC METALLOPROTEASE"/>
    <property type="match status" value="1"/>
</dbReference>
<dbReference type="GO" id="GO:0043171">
    <property type="term" value="P:peptide catabolic process"/>
    <property type="evidence" value="ECO:0007669"/>
    <property type="project" value="TreeGrafter"/>
</dbReference>
<keyword evidence="8 24" id="KW-0645">Protease</keyword>
<keyword evidence="17" id="KW-0472">Membrane</keyword>
<evidence type="ECO:0000256" key="2">
    <source>
        <dbReference type="ARBA" id="ARBA00004606"/>
    </source>
</evidence>
<dbReference type="PRINTS" id="PR00756">
    <property type="entry name" value="ALADIPTASE"/>
</dbReference>
<evidence type="ECO:0000256" key="11">
    <source>
        <dbReference type="ARBA" id="ARBA00022729"/>
    </source>
</evidence>
<evidence type="ECO:0000256" key="21">
    <source>
        <dbReference type="PIRSR" id="PIRSR634016-1"/>
    </source>
</evidence>
<evidence type="ECO:0000256" key="14">
    <source>
        <dbReference type="ARBA" id="ARBA00022968"/>
    </source>
</evidence>
<organism evidence="29 30">
    <name type="scientific">Bombus impatiens</name>
    <name type="common">Bumblebee</name>
    <dbReference type="NCBI Taxonomy" id="132113"/>
    <lineage>
        <taxon>Eukaryota</taxon>
        <taxon>Metazoa</taxon>
        <taxon>Ecdysozoa</taxon>
        <taxon>Arthropoda</taxon>
        <taxon>Hexapoda</taxon>
        <taxon>Insecta</taxon>
        <taxon>Pterygota</taxon>
        <taxon>Neoptera</taxon>
        <taxon>Endopterygota</taxon>
        <taxon>Hymenoptera</taxon>
        <taxon>Apocrita</taxon>
        <taxon>Aculeata</taxon>
        <taxon>Apoidea</taxon>
        <taxon>Anthophila</taxon>
        <taxon>Apidae</taxon>
        <taxon>Bombus</taxon>
        <taxon>Pyrobombus</taxon>
    </lineage>
</organism>
<evidence type="ECO:0000256" key="15">
    <source>
        <dbReference type="ARBA" id="ARBA00022989"/>
    </source>
</evidence>
<dbReference type="InterPro" id="IPR050344">
    <property type="entry name" value="Peptidase_M1_aminopeptidases"/>
</dbReference>
<gene>
    <name evidence="30" type="primary">LOC100741130</name>
</gene>
<accession>A0A6P3DNL0</accession>
<keyword evidence="5 24" id="KW-0031">Aminopeptidase</keyword>
<keyword evidence="7" id="KW-0336">GPI-anchor</keyword>
<evidence type="ECO:0000256" key="19">
    <source>
        <dbReference type="ARBA" id="ARBA00023180"/>
    </source>
</evidence>
<dbReference type="SUPFAM" id="SSF55486">
    <property type="entry name" value="Metalloproteases ('zincins'), catalytic domain"/>
    <property type="match status" value="1"/>
</dbReference>
<evidence type="ECO:0000256" key="4">
    <source>
        <dbReference type="ARBA" id="ARBA00010136"/>
    </source>
</evidence>
<keyword evidence="13 22" id="KW-0862">Zinc</keyword>
<feature type="signal peptide" evidence="25">
    <location>
        <begin position="1"/>
        <end position="20"/>
    </location>
</feature>
<evidence type="ECO:0000256" key="9">
    <source>
        <dbReference type="ARBA" id="ARBA00022692"/>
    </source>
</evidence>
<evidence type="ECO:0000256" key="16">
    <source>
        <dbReference type="ARBA" id="ARBA00023049"/>
    </source>
</evidence>
<dbReference type="EC" id="3.4.11.-" evidence="24"/>
<evidence type="ECO:0000256" key="25">
    <source>
        <dbReference type="SAM" id="SignalP"/>
    </source>
</evidence>
<keyword evidence="16 24" id="KW-0482">Metalloprotease</keyword>
<keyword evidence="15" id="KW-1133">Transmembrane helix</keyword>
<evidence type="ECO:0000256" key="10">
    <source>
        <dbReference type="ARBA" id="ARBA00022723"/>
    </source>
</evidence>
<evidence type="ECO:0000256" key="13">
    <source>
        <dbReference type="ARBA" id="ARBA00022833"/>
    </source>
</evidence>
<evidence type="ECO:0000259" key="27">
    <source>
        <dbReference type="Pfam" id="PF11838"/>
    </source>
</evidence>
<dbReference type="GO" id="GO:0070006">
    <property type="term" value="F:metalloaminopeptidase activity"/>
    <property type="evidence" value="ECO:0007669"/>
    <property type="project" value="TreeGrafter"/>
</dbReference>
<dbReference type="Gene3D" id="2.60.40.1910">
    <property type="match status" value="1"/>
</dbReference>
<dbReference type="Proteomes" id="UP000515180">
    <property type="component" value="Unplaced"/>
</dbReference>
<comment type="cofactor">
    <cofactor evidence="22 24">
        <name>Zn(2+)</name>
        <dbReference type="ChEBI" id="CHEBI:29105"/>
    </cofactor>
    <text evidence="22 24">Binds 1 zinc ion per subunit.</text>
</comment>
<sequence length="923" mass="107007">MARILILFLINLMFPNLLLGDVISSQVDDLSYRLPIEIKPNFYELNLTVNLNSNLSETDFKFTGEVKIDIVAETQDVRSITLNMKNLTIKNISLYHSNKTAIKLDSTVYDDVHEFLIIMLDDKLKKGNNYLLTVSYSGVVNDQLRGFYRSRSADKNGNLIYVAATHFEPTGARLAFPCWDEPAFKARFNISITHSKSYHAISNMPVEELKVENDMKTTKFKTTPRMSTYLVAFIVSNYECNEDGMFRVCTKPQAVNQTHYALEKGKKLLDALNEYTAINFSHYLPKMDQVSLKDFSAGAMENWGLVTYRESALLYQDGVTTTRTKQSITTIIAHEFTHQWFGNLVSPEWWTWIWLNEGFADYFQYIITHKVLPEWRLDEVFVVDNIQGNAFIADAGENPRPMNKNAKTSQEISRLFDNIAYQKAGSVIRMMSHILTENVFHEGLKEYLKQNALNVANSTNLFEHLGKNKKWDGASFGKIMDGWVNNAGYPVVNVKRNHDDELQLSQERFSFYETKNDANWWVPITYVNSSSMNFNNTTPIIWLKPGRNETIKFNKAERWIIVNTQQAGYYRVNYEPEMWKLLSMQLNSDNYENIHVVNRAQLIDDALNMARTNRLNYTVALTLTLYLERETDYVPWQTTFRNMQFLHNMLRTSVQYNNFMSYIRKIMKSVTSQVRYKPYQKGEELDIVKLLRINAMEWACRAGVDECKDYTNREFNAWLSNSSRSFDIDLKNNILCDGIRSANKKVWNYTLTELLKTKDEDEKKSLLSLLACSESVDLLKEYLHMSIQENATVTFNNAVLNVVSQNPKGVSIALEVLTNEIEKIKKLNKAEDVIKSSVDIIASAITNKDQLTQLIMFLTKERLKPNTLQTILLKATRNLEWLNVHQETIENWLYTHRNYFNSSSSLTFATLLIIFSIFITRFY</sequence>
<keyword evidence="18" id="KW-1015">Disulfide bond</keyword>
<evidence type="ECO:0000256" key="17">
    <source>
        <dbReference type="ARBA" id="ARBA00023136"/>
    </source>
</evidence>
<evidence type="ECO:0000256" key="20">
    <source>
        <dbReference type="ARBA" id="ARBA00023288"/>
    </source>
</evidence>
<feature type="active site" description="Proton acceptor" evidence="21">
    <location>
        <position position="335"/>
    </location>
</feature>
<dbReference type="FunFam" id="2.60.40.1910:FF:000008">
    <property type="entry name" value="Aminopeptidase"/>
    <property type="match status" value="1"/>
</dbReference>
<dbReference type="GeneID" id="100741130"/>
<dbReference type="CDD" id="cd09601">
    <property type="entry name" value="M1_APN-Q_like"/>
    <property type="match status" value="1"/>
</dbReference>
<evidence type="ECO:0000256" key="24">
    <source>
        <dbReference type="RuleBase" id="RU364040"/>
    </source>
</evidence>
<keyword evidence="9" id="KW-0812">Transmembrane</keyword>
<dbReference type="InterPro" id="IPR027268">
    <property type="entry name" value="Peptidase_M4/M1_CTD_sf"/>
</dbReference>
<feature type="binding site" evidence="22">
    <location>
        <position position="338"/>
    </location>
    <ligand>
        <name>Zn(2+)</name>
        <dbReference type="ChEBI" id="CHEBI:29105"/>
        <note>catalytic</note>
    </ligand>
</feature>
<dbReference type="Gene3D" id="1.10.390.10">
    <property type="entry name" value="Neutral Protease Domain 2"/>
    <property type="match status" value="1"/>
</dbReference>
<dbReference type="GO" id="GO:0005615">
    <property type="term" value="C:extracellular space"/>
    <property type="evidence" value="ECO:0007669"/>
    <property type="project" value="TreeGrafter"/>
</dbReference>
<feature type="domain" description="Aminopeptidase N-like N-terminal" evidence="28">
    <location>
        <begin position="39"/>
        <end position="230"/>
    </location>
</feature>
<feature type="chain" id="PRO_5028087884" description="Aminopeptidase" evidence="25">
    <location>
        <begin position="21"/>
        <end position="923"/>
    </location>
</feature>
<evidence type="ECO:0000256" key="12">
    <source>
        <dbReference type="ARBA" id="ARBA00022801"/>
    </source>
</evidence>
<dbReference type="SUPFAM" id="SSF63737">
    <property type="entry name" value="Leukotriene A4 hydrolase N-terminal domain"/>
    <property type="match status" value="1"/>
</dbReference>
<dbReference type="InterPro" id="IPR024571">
    <property type="entry name" value="ERAP1-like_C_dom"/>
</dbReference>
<dbReference type="FunFam" id="2.60.40.1730:FF:000012">
    <property type="entry name" value="Aminopeptidase N"/>
    <property type="match status" value="1"/>
</dbReference>
<evidence type="ECO:0000313" key="29">
    <source>
        <dbReference type="Proteomes" id="UP000515180"/>
    </source>
</evidence>
<keyword evidence="29" id="KW-1185">Reference proteome</keyword>
<comment type="catalytic activity">
    <reaction evidence="1">
        <text>Release of an N-terminal amino acid, Xaa-|-Yaa- from a peptide, amide or arylamide. Xaa is preferably Ala, but may be most amino acids including Pro (slow action). When a terminal hydrophobic residue is followed by a prolyl residue, the two may be released as an intact Xaa-Pro dipeptide.</text>
        <dbReference type="EC" id="3.4.11.2"/>
    </reaction>
</comment>
<keyword evidence="10 22" id="KW-0479">Metal-binding</keyword>
<feature type="binding site" evidence="22">
    <location>
        <position position="357"/>
    </location>
    <ligand>
        <name>Zn(2+)</name>
        <dbReference type="ChEBI" id="CHEBI:29105"/>
        <note>catalytic</note>
    </ligand>
</feature>
<protein>
    <recommendedName>
        <fullName evidence="24">Aminopeptidase</fullName>
        <ecNumber evidence="24">3.4.11.-</ecNumber>
    </recommendedName>
</protein>
<dbReference type="Gene3D" id="2.60.40.1730">
    <property type="entry name" value="tricorn interacting facor f3 domain"/>
    <property type="match status" value="1"/>
</dbReference>
<dbReference type="InterPro" id="IPR014782">
    <property type="entry name" value="Peptidase_M1_dom"/>
</dbReference>